<dbReference type="EMBL" id="RCUV01000002">
    <property type="protein sequence ID" value="RLP73428.1"/>
    <property type="molecule type" value="Genomic_DNA"/>
</dbReference>
<keyword evidence="2" id="KW-0812">Transmembrane</keyword>
<organism evidence="4 5">
    <name type="scientific">Mycetocola manganoxydans</name>
    <dbReference type="NCBI Taxonomy" id="699879"/>
    <lineage>
        <taxon>Bacteria</taxon>
        <taxon>Bacillati</taxon>
        <taxon>Actinomycetota</taxon>
        <taxon>Actinomycetes</taxon>
        <taxon>Micrococcales</taxon>
        <taxon>Microbacteriaceae</taxon>
        <taxon>Mycetocola</taxon>
    </lineage>
</organism>
<dbReference type="AlphaFoldDB" id="A0A3L7A0A9"/>
<reference evidence="4 5" key="1">
    <citation type="submission" date="2018-10" db="EMBL/GenBank/DDBJ databases">
        <authorList>
            <person name="Li J."/>
        </authorList>
    </citation>
    <scope>NUCLEOTIDE SEQUENCE [LARGE SCALE GENOMIC DNA]</scope>
    <source>
        <strain evidence="4 5">CCTCC AB209002</strain>
    </source>
</reference>
<sequence>MSVPQDYLATPPPRRFRFPLRTVLIVIGVFLVVVLAALGAYAYGLSASFDSAKRFEKSFPAEADRPAATDDASQNILLIGSDAGGPGSDPGEVEGTRSDTMMVIHVSGDRESVHVMSLMKDSWVEIPGHGQDRLNTALVLGGVPLAVQTVEGVLDARIDRVASVDFEGFAGITDALGGVQVNNEVPFRSFDKGPITLNGKQALEYVRETDSFTDGDIQRLRNQQAFVKGLMAKFLSAETLTNPGKITELMSAATPYLEVDSGFSSGYAVGLGFELRNLRMDDVTFFTLPVIGPADHGGEVAIDVDWNQVAVVRDHFREDTLDEYRPVAQP</sequence>
<comment type="similarity">
    <text evidence="1">Belongs to the LytR/CpsA/Psr (LCP) family.</text>
</comment>
<evidence type="ECO:0000313" key="4">
    <source>
        <dbReference type="EMBL" id="RLP73428.1"/>
    </source>
</evidence>
<evidence type="ECO:0000313" key="5">
    <source>
        <dbReference type="Proteomes" id="UP000270299"/>
    </source>
</evidence>
<evidence type="ECO:0000256" key="1">
    <source>
        <dbReference type="ARBA" id="ARBA00006068"/>
    </source>
</evidence>
<dbReference type="Proteomes" id="UP000270299">
    <property type="component" value="Unassembled WGS sequence"/>
</dbReference>
<accession>A0A3L7A0A9</accession>
<dbReference type="InterPro" id="IPR004474">
    <property type="entry name" value="LytR_CpsA_psr"/>
</dbReference>
<evidence type="ECO:0000256" key="2">
    <source>
        <dbReference type="SAM" id="Phobius"/>
    </source>
</evidence>
<dbReference type="PANTHER" id="PTHR33392:SF6">
    <property type="entry name" value="POLYISOPRENYL-TEICHOIC ACID--PEPTIDOGLYCAN TEICHOIC ACID TRANSFERASE TAGU"/>
    <property type="match status" value="1"/>
</dbReference>
<dbReference type="InterPro" id="IPR050922">
    <property type="entry name" value="LytR/CpsA/Psr_CW_biosynth"/>
</dbReference>
<keyword evidence="2" id="KW-1133">Transmembrane helix</keyword>
<dbReference type="Gene3D" id="3.40.630.190">
    <property type="entry name" value="LCP protein"/>
    <property type="match status" value="1"/>
</dbReference>
<gene>
    <name evidence="4" type="ORF">D9V29_01710</name>
</gene>
<feature type="transmembrane region" description="Helical" evidence="2">
    <location>
        <begin position="20"/>
        <end position="44"/>
    </location>
</feature>
<name>A0A3L7A0A9_9MICO</name>
<dbReference type="RefSeq" id="WP_121671592.1">
    <property type="nucleotide sequence ID" value="NZ_BMXM01000002.1"/>
</dbReference>
<proteinExistence type="inferred from homology"/>
<dbReference type="NCBIfam" id="TIGR00350">
    <property type="entry name" value="lytR_cpsA_psr"/>
    <property type="match status" value="1"/>
</dbReference>
<dbReference type="Pfam" id="PF03816">
    <property type="entry name" value="LytR_cpsA_psr"/>
    <property type="match status" value="1"/>
</dbReference>
<keyword evidence="5" id="KW-1185">Reference proteome</keyword>
<keyword evidence="2" id="KW-0472">Membrane</keyword>
<feature type="domain" description="Cell envelope-related transcriptional attenuator" evidence="3">
    <location>
        <begin position="97"/>
        <end position="234"/>
    </location>
</feature>
<protein>
    <submittedName>
        <fullName evidence="4">LytR family transcriptional regulator</fullName>
    </submittedName>
</protein>
<dbReference type="OrthoDB" id="9782542at2"/>
<evidence type="ECO:0000259" key="3">
    <source>
        <dbReference type="Pfam" id="PF03816"/>
    </source>
</evidence>
<comment type="caution">
    <text evidence="4">The sequence shown here is derived from an EMBL/GenBank/DDBJ whole genome shotgun (WGS) entry which is preliminary data.</text>
</comment>
<dbReference type="PANTHER" id="PTHR33392">
    <property type="entry name" value="POLYISOPRENYL-TEICHOIC ACID--PEPTIDOGLYCAN TEICHOIC ACID TRANSFERASE TAGU"/>
    <property type="match status" value="1"/>
</dbReference>